<feature type="domain" description="DOT1" evidence="1">
    <location>
        <begin position="144"/>
        <end position="198"/>
    </location>
</feature>
<dbReference type="EMBL" id="JAMBEP010000001">
    <property type="protein sequence ID" value="MCL1634798.1"/>
    <property type="molecule type" value="Genomic_DNA"/>
</dbReference>
<dbReference type="Pfam" id="PF08123">
    <property type="entry name" value="DOT1"/>
    <property type="match status" value="1"/>
</dbReference>
<comment type="caution">
    <text evidence="2">The sequence shown here is derived from an EMBL/GenBank/DDBJ whole genome shotgun (WGS) entry which is preliminary data.</text>
</comment>
<dbReference type="CDD" id="cd02440">
    <property type="entry name" value="AdoMet_MTases"/>
    <property type="match status" value="1"/>
</dbReference>
<dbReference type="SUPFAM" id="SSF53335">
    <property type="entry name" value="S-adenosyl-L-methionine-dependent methyltransferases"/>
    <property type="match status" value="1"/>
</dbReference>
<evidence type="ECO:0000259" key="1">
    <source>
        <dbReference type="Pfam" id="PF08123"/>
    </source>
</evidence>
<keyword evidence="2" id="KW-0808">Transferase</keyword>
<sequence length="285" mass="30775">MIEALRARVGGLERDDALLEPDRLRRRIDALDRLENHLAGGPSADAALHARIECLRATLEAANQCLYRSIREEIQRGAGAESMRGWAAAAAADGQASPPADGERYDYLDTLLSGVLQLDEPASGVAELAEEMVFYQPTPARHAFDMIRRAALAERDVLIDLGAGLGHVALLAAICTGARCIGIEREAAYVDCARRCANALNLDNATFVPQDVRSADLSAGTVFYLYTPFVGAMLDEVLSLLKRQAASREIRVCTLGPCTAIVAREPWLEATDVPKADRPALFCSV</sequence>
<dbReference type="Gene3D" id="3.40.50.150">
    <property type="entry name" value="Vaccinia Virus protein VP39"/>
    <property type="match status" value="1"/>
</dbReference>
<organism evidence="2 3">
    <name type="scientific">Luteimonas galliterrae</name>
    <dbReference type="NCBI Taxonomy" id="2940486"/>
    <lineage>
        <taxon>Bacteria</taxon>
        <taxon>Pseudomonadati</taxon>
        <taxon>Pseudomonadota</taxon>
        <taxon>Gammaproteobacteria</taxon>
        <taxon>Lysobacterales</taxon>
        <taxon>Lysobacteraceae</taxon>
        <taxon>Luteimonas</taxon>
    </lineage>
</organism>
<evidence type="ECO:0000313" key="3">
    <source>
        <dbReference type="Proteomes" id="UP001431217"/>
    </source>
</evidence>
<reference evidence="2 3" key="1">
    <citation type="submission" date="2022-05" db="EMBL/GenBank/DDBJ databases">
        <title>Luteimonas sp. SX5, whole genome shotgun sequencing project.</title>
        <authorList>
            <person name="Zhao G."/>
            <person name="Shen L."/>
        </authorList>
    </citation>
    <scope>NUCLEOTIDE SEQUENCE [LARGE SCALE GENOMIC DNA]</scope>
    <source>
        <strain evidence="2 3">SX5</strain>
    </source>
</reference>
<keyword evidence="3" id="KW-1185">Reference proteome</keyword>
<proteinExistence type="predicted"/>
<dbReference type="GO" id="GO:0008168">
    <property type="term" value="F:methyltransferase activity"/>
    <property type="evidence" value="ECO:0007669"/>
    <property type="project" value="UniProtKB-KW"/>
</dbReference>
<dbReference type="Proteomes" id="UP001431217">
    <property type="component" value="Unassembled WGS sequence"/>
</dbReference>
<dbReference type="InterPro" id="IPR029063">
    <property type="entry name" value="SAM-dependent_MTases_sf"/>
</dbReference>
<name>A0ABT0MJK0_9GAMM</name>
<accession>A0ABT0MJK0</accession>
<dbReference type="InterPro" id="IPR025789">
    <property type="entry name" value="DOT1_dom"/>
</dbReference>
<dbReference type="GO" id="GO:0032259">
    <property type="term" value="P:methylation"/>
    <property type="evidence" value="ECO:0007669"/>
    <property type="project" value="UniProtKB-KW"/>
</dbReference>
<evidence type="ECO:0000313" key="2">
    <source>
        <dbReference type="EMBL" id="MCL1634798.1"/>
    </source>
</evidence>
<dbReference type="RefSeq" id="WP_249473459.1">
    <property type="nucleotide sequence ID" value="NZ_JAMBEP010000001.1"/>
</dbReference>
<keyword evidence="2" id="KW-0489">Methyltransferase</keyword>
<gene>
    <name evidence="2" type="ORF">M2650_09165</name>
</gene>
<protein>
    <submittedName>
        <fullName evidence="2">Class I SAM-dependent methyltransferase</fullName>
    </submittedName>
</protein>